<feature type="region of interest" description="Disordered" evidence="16">
    <location>
        <begin position="192"/>
        <end position="223"/>
    </location>
</feature>
<dbReference type="HAMAP" id="MF_01341">
    <property type="entry name" value="Ribosomal_uL15"/>
    <property type="match status" value="1"/>
</dbReference>
<feature type="domain" description="Sec23/Sec24 beta-sandwich" evidence="22">
    <location>
        <begin position="643"/>
        <end position="727"/>
    </location>
</feature>
<dbReference type="InterPro" id="IPR036174">
    <property type="entry name" value="Znf_Sec23_Sec24_sf"/>
</dbReference>
<evidence type="ECO:0000259" key="18">
    <source>
        <dbReference type="Pfam" id="PF00828"/>
    </source>
</evidence>
<dbReference type="GO" id="GO:0015934">
    <property type="term" value="C:large ribosomal subunit"/>
    <property type="evidence" value="ECO:0007669"/>
    <property type="project" value="InterPro"/>
</dbReference>
<accession>A0A8H7AST8</accession>
<keyword evidence="11" id="KW-0968">Cytoplasmic vesicle</keyword>
<evidence type="ECO:0000256" key="14">
    <source>
        <dbReference type="ARBA" id="ARBA00080124"/>
    </source>
</evidence>
<sequence length="1167" mass="127553">MSDYAGYHAMGTGSPNPPNANGRQDEPNTWRPPVAASPAGYQQTGSPAMAPPPNQYAGTPAQYGTPVQQESYFPDQAALQGQQQYQGDQDVNNLAGQMGAVGLGVDQAAQPKNKKKNRHAYHNLEGPGGNSQPFAGSPQNGTPSQFLNHNSPQVGGAQWMEPQITPAMSQFPAPVNPIFSPGAQASPMQYAARTPAPPHQTGGAAVGSAQGRVDPEQIPSIPKSRDAPARYYLENVYPTMEHHLPPPATVPFVAFDQGNSSPKFARLTMNNIPLTAQALSATSLPLGMILQPLAPQQEGEQPIPVLDFGETGPPRCARCRAYINPFMQFKAGGNKVVCNLCTYPGDVPGEYFAPTDQSGVRIDRLQRPELTLGTVDFLVPKEYWSKEPVGLRWLFLVDVTAEAVNRGFLHGFCEGIMKALYGESGAEGEESETATRIPKGAKVGIVTFDKEMHFYNLNANLASAQMLVMSDLEDPFLPFSEGLFVDPVESKTVITSLLAQLPNMFSEVKNPEPALLPTLNSAVAALSATGGKIVCSLAALPTWGPGRLMLRDDGNASNTDAEKKLLQTEHPGFKKVAEKMVQNGIGVDFFLAAPSGGYLDIATIGHVSAATGGEVFYYPNFHSPRDTLKLSKEIQHTVTRETGYQALMKVRCSNGLQVSAYHGNFYHHTFGADLEFGVIDADKAIGVMFSYDGKLDPKLDAHFQSALLYTAANGERRVRCTNIVASVSPNTGECMKFVDQDAVVNIIAKEAAARMTEKNLKEIRGALTEKTVDILAGYRKNFTGNNPPGQLVLPENLKEFGMYILGLIKSRAFKGGKEPTDRRVHDMRMIKSMGPLEMSLYLYPRIIAIHNLDARDGFANEKGHLVMPESIRASFSKVEEGGAYIVDNGQICLLWLHTQVSPNLLEDLFGEGNNSLKALDPFQSTLPVLETHLNAQVRNILQYLEGTRASKALTIQLARQGLDGAEYEFARLLYEDRNNEAQSYVDWLVHVHRHIQLELAGQRKKEDSGDGVGSTFVVNMPTRLTKTRKHRGHVSAGHGRVGKHRKHPGGRGMAGGQHHHRTNIDKYHPGYFGKIGMRYFHKQQNLFWKPVINLDKLWSLIPVEKREEYLAKKGGNAPVLNLLDYGYSKLLGKGRLPEVPIVVRARYVSAEAEKKIKEAGGVVQLVA</sequence>
<dbReference type="InterPro" id="IPR036175">
    <property type="entry name" value="Sec23/24_helical_dom_sf"/>
</dbReference>
<comment type="function">
    <text evidence="12">Component of the coat protein complex II (COPII) which promotes the formation of transport vesicles from the endoplasmic reticulum (ER). The coat has two main functions, the physical deformation of the endoplasmic reticulum membrane into vesicles and the selection of cargo molecules.</text>
</comment>
<feature type="domain" description="Gelsolin-like" evidence="17">
    <location>
        <begin position="866"/>
        <end position="939"/>
    </location>
</feature>
<dbReference type="InterPro" id="IPR030878">
    <property type="entry name" value="Ribosomal_uL15"/>
</dbReference>
<reference evidence="23" key="1">
    <citation type="submission" date="2020-01" db="EMBL/GenBank/DDBJ databases">
        <authorList>
            <person name="Feng Z.H.Z."/>
        </authorList>
    </citation>
    <scope>NUCLEOTIDE SEQUENCE</scope>
    <source>
        <strain evidence="23">CBS107.38</strain>
    </source>
</reference>
<evidence type="ECO:0000256" key="7">
    <source>
        <dbReference type="ARBA" id="ARBA00022892"/>
    </source>
</evidence>
<dbReference type="InterPro" id="IPR007123">
    <property type="entry name" value="Gelsolin-like_dom"/>
</dbReference>
<dbReference type="Pfam" id="PF04810">
    <property type="entry name" value="zf-Sec23_Sec24"/>
    <property type="match status" value="1"/>
</dbReference>
<feature type="compositionally biased region" description="Basic residues" evidence="16">
    <location>
        <begin position="112"/>
        <end position="121"/>
    </location>
</feature>
<evidence type="ECO:0000259" key="20">
    <source>
        <dbReference type="Pfam" id="PF04811"/>
    </source>
</evidence>
<dbReference type="Pfam" id="PF08033">
    <property type="entry name" value="Sec23_BS"/>
    <property type="match status" value="1"/>
</dbReference>
<dbReference type="SUPFAM" id="SSF82919">
    <property type="entry name" value="Zn-finger domain of Sec23/24"/>
    <property type="match status" value="1"/>
</dbReference>
<dbReference type="InterPro" id="IPR001196">
    <property type="entry name" value="Ribosomal_uL15_CS"/>
</dbReference>
<evidence type="ECO:0000259" key="22">
    <source>
        <dbReference type="Pfam" id="PF08033"/>
    </source>
</evidence>
<evidence type="ECO:0000259" key="19">
    <source>
        <dbReference type="Pfam" id="PF04810"/>
    </source>
</evidence>
<dbReference type="GO" id="GO:0003735">
    <property type="term" value="F:structural constituent of ribosome"/>
    <property type="evidence" value="ECO:0007669"/>
    <property type="project" value="InterPro"/>
</dbReference>
<dbReference type="PANTHER" id="PTHR13803">
    <property type="entry name" value="SEC24-RELATED PROTEIN"/>
    <property type="match status" value="1"/>
</dbReference>
<evidence type="ECO:0000259" key="17">
    <source>
        <dbReference type="Pfam" id="PF00626"/>
    </source>
</evidence>
<dbReference type="InterPro" id="IPR036180">
    <property type="entry name" value="Gelsolin-like_dom_sf"/>
</dbReference>
<evidence type="ECO:0000256" key="3">
    <source>
        <dbReference type="ARBA" id="ARBA00004397"/>
    </source>
</evidence>
<dbReference type="GO" id="GO:0070971">
    <property type="term" value="C:endoplasmic reticulum exit site"/>
    <property type="evidence" value="ECO:0007669"/>
    <property type="project" value="TreeGrafter"/>
</dbReference>
<dbReference type="Gene3D" id="3.40.50.410">
    <property type="entry name" value="von Willebrand factor, type A domain"/>
    <property type="match status" value="1"/>
</dbReference>
<evidence type="ECO:0000256" key="10">
    <source>
        <dbReference type="ARBA" id="ARBA00023274"/>
    </source>
</evidence>
<dbReference type="GO" id="GO:0008270">
    <property type="term" value="F:zinc ion binding"/>
    <property type="evidence" value="ECO:0007669"/>
    <property type="project" value="InterPro"/>
</dbReference>
<feature type="region of interest" description="Disordered" evidence="16">
    <location>
        <begin position="109"/>
        <end position="157"/>
    </location>
</feature>
<evidence type="ECO:0000256" key="4">
    <source>
        <dbReference type="ARBA" id="ARBA00007320"/>
    </source>
</evidence>
<feature type="region of interest" description="Disordered" evidence="16">
    <location>
        <begin position="1"/>
        <end position="71"/>
    </location>
</feature>
<dbReference type="SUPFAM" id="SSF82754">
    <property type="entry name" value="C-terminal, gelsolin-like domain of Sec23/24"/>
    <property type="match status" value="1"/>
</dbReference>
<dbReference type="Proteomes" id="UP000596902">
    <property type="component" value="Unassembled WGS sequence"/>
</dbReference>
<dbReference type="GO" id="GO:0005789">
    <property type="term" value="C:endoplasmic reticulum membrane"/>
    <property type="evidence" value="ECO:0007669"/>
    <property type="project" value="UniProtKB-SubCell"/>
</dbReference>
<dbReference type="GO" id="GO:0006886">
    <property type="term" value="P:intracellular protein transport"/>
    <property type="evidence" value="ECO:0007669"/>
    <property type="project" value="InterPro"/>
</dbReference>
<keyword evidence="7" id="KW-0931">ER-Golgi transport</keyword>
<evidence type="ECO:0000259" key="21">
    <source>
        <dbReference type="Pfam" id="PF04815"/>
    </source>
</evidence>
<comment type="caution">
    <text evidence="23">The sequence shown here is derived from an EMBL/GenBank/DDBJ whole genome shotgun (WGS) entry which is preliminary data.</text>
</comment>
<protein>
    <recommendedName>
        <fullName evidence="13">Large ribosomal subunit protein uL15</fullName>
    </recommendedName>
    <alternativeName>
        <fullName evidence="14">L29</fullName>
    </alternativeName>
</protein>
<proteinExistence type="inferred from homology"/>
<keyword evidence="6" id="KW-0813">Transport</keyword>
<feature type="compositionally biased region" description="Basic residues" evidence="16">
    <location>
        <begin position="1040"/>
        <end position="1049"/>
    </location>
</feature>
<dbReference type="GeneID" id="62209463"/>
<dbReference type="Pfam" id="PF00828">
    <property type="entry name" value="Ribosomal_L27A"/>
    <property type="match status" value="1"/>
</dbReference>
<feature type="domain" description="Sec23/Sec24 helical" evidence="21">
    <location>
        <begin position="739"/>
        <end position="837"/>
    </location>
</feature>
<dbReference type="Pfam" id="PF04811">
    <property type="entry name" value="Sec23_trunk"/>
    <property type="match status" value="1"/>
</dbReference>
<dbReference type="Gene3D" id="1.20.120.730">
    <property type="entry name" value="Sec23/Sec24 helical domain"/>
    <property type="match status" value="1"/>
</dbReference>
<keyword evidence="24" id="KW-1185">Reference proteome</keyword>
<keyword evidence="9 15" id="KW-0689">Ribosomal protein</keyword>
<organism evidence="23 24">
    <name type="scientific">Alternaria burnsii</name>
    <dbReference type="NCBI Taxonomy" id="1187904"/>
    <lineage>
        <taxon>Eukaryota</taxon>
        <taxon>Fungi</taxon>
        <taxon>Dikarya</taxon>
        <taxon>Ascomycota</taxon>
        <taxon>Pezizomycotina</taxon>
        <taxon>Dothideomycetes</taxon>
        <taxon>Pleosporomycetidae</taxon>
        <taxon>Pleosporales</taxon>
        <taxon>Pleosporineae</taxon>
        <taxon>Pleosporaceae</taxon>
        <taxon>Alternaria</taxon>
        <taxon>Alternaria sect. Alternaria</taxon>
    </lineage>
</organism>
<dbReference type="SUPFAM" id="SSF53300">
    <property type="entry name" value="vWA-like"/>
    <property type="match status" value="1"/>
</dbReference>
<feature type="domain" description="Zinc finger Sec23/Sec24-type" evidence="19">
    <location>
        <begin position="313"/>
        <end position="351"/>
    </location>
</feature>
<dbReference type="InterPro" id="IPR021131">
    <property type="entry name" value="Ribosomal_uL15/eL18"/>
</dbReference>
<evidence type="ECO:0000256" key="6">
    <source>
        <dbReference type="ARBA" id="ARBA00022448"/>
    </source>
</evidence>
<dbReference type="Pfam" id="PF04815">
    <property type="entry name" value="Sec23_helical"/>
    <property type="match status" value="1"/>
</dbReference>
<dbReference type="PROSITE" id="PS00475">
    <property type="entry name" value="RIBOSOMAL_L15"/>
    <property type="match status" value="1"/>
</dbReference>
<dbReference type="SUPFAM" id="SSF52080">
    <property type="entry name" value="Ribosomal proteins L15p and L18e"/>
    <property type="match status" value="1"/>
</dbReference>
<evidence type="ECO:0000256" key="5">
    <source>
        <dbReference type="ARBA" id="ARBA00008334"/>
    </source>
</evidence>
<evidence type="ECO:0000313" key="24">
    <source>
        <dbReference type="Proteomes" id="UP000596902"/>
    </source>
</evidence>
<comment type="subcellular location">
    <subcellularLocation>
        <location evidence="2">Cytoplasmic vesicle</location>
        <location evidence="2">COPII-coated vesicle membrane</location>
        <topology evidence="2">Peripheral membrane protein</topology>
        <orientation evidence="2">Cytoplasmic side</orientation>
    </subcellularLocation>
    <subcellularLocation>
        <location evidence="3">Endoplasmic reticulum membrane</location>
        <topology evidence="3">Peripheral membrane protein</topology>
        <orientation evidence="3">Cytoplasmic side</orientation>
    </subcellularLocation>
    <subcellularLocation>
        <location evidence="1">Golgi apparatus membrane</location>
        <topology evidence="1">Peripheral membrane protein</topology>
        <orientation evidence="1">Cytoplasmic side</orientation>
    </subcellularLocation>
</comment>
<dbReference type="Gene3D" id="2.30.30.380">
    <property type="entry name" value="Zn-finger domain of Sec23/24"/>
    <property type="match status" value="1"/>
</dbReference>
<evidence type="ECO:0000256" key="9">
    <source>
        <dbReference type="ARBA" id="ARBA00022980"/>
    </source>
</evidence>
<dbReference type="InterPro" id="IPR036227">
    <property type="entry name" value="Ribosomal_uL15/eL18_sf"/>
</dbReference>
<keyword evidence="10 15" id="KW-0687">Ribonucleoprotein</keyword>
<dbReference type="Gene3D" id="3.100.10.10">
    <property type="match status" value="1"/>
</dbReference>
<feature type="compositionally biased region" description="Polar residues" evidence="16">
    <location>
        <begin position="130"/>
        <end position="153"/>
    </location>
</feature>
<dbReference type="InterPro" id="IPR029006">
    <property type="entry name" value="ADF-H/Gelsolin-like_dom_sf"/>
</dbReference>
<dbReference type="EMBL" id="JAAABM010000030">
    <property type="protein sequence ID" value="KAF7670659.1"/>
    <property type="molecule type" value="Genomic_DNA"/>
</dbReference>
<evidence type="ECO:0000256" key="8">
    <source>
        <dbReference type="ARBA" id="ARBA00022927"/>
    </source>
</evidence>
<dbReference type="PANTHER" id="PTHR13803:SF4">
    <property type="entry name" value="SECRETORY 24CD, ISOFORM C"/>
    <property type="match status" value="1"/>
</dbReference>
<evidence type="ECO:0000256" key="16">
    <source>
        <dbReference type="SAM" id="MobiDB-lite"/>
    </source>
</evidence>
<dbReference type="AlphaFoldDB" id="A0A8H7AST8"/>
<dbReference type="InterPro" id="IPR006900">
    <property type="entry name" value="Sec23/24_helical_dom"/>
</dbReference>
<dbReference type="InterPro" id="IPR012990">
    <property type="entry name" value="Beta-sandwich_Sec23_24"/>
</dbReference>
<dbReference type="Pfam" id="PF00626">
    <property type="entry name" value="Gelsolin"/>
    <property type="match status" value="1"/>
</dbReference>
<evidence type="ECO:0000256" key="12">
    <source>
        <dbReference type="ARBA" id="ARBA00025471"/>
    </source>
</evidence>
<name>A0A8H7AST8_9PLEO</name>
<dbReference type="SUPFAM" id="SSF81995">
    <property type="entry name" value="beta-sandwich domain of Sec23/24"/>
    <property type="match status" value="1"/>
</dbReference>
<dbReference type="GO" id="GO:0030127">
    <property type="term" value="C:COPII vesicle coat"/>
    <property type="evidence" value="ECO:0007669"/>
    <property type="project" value="InterPro"/>
</dbReference>
<comment type="similarity">
    <text evidence="5">Belongs to the SEC23/SEC24 family. SEC24 subfamily.</text>
</comment>
<feature type="domain" description="Sec23/Sec24 trunk" evidence="20">
    <location>
        <begin position="391"/>
        <end position="637"/>
    </location>
</feature>
<dbReference type="InterPro" id="IPR006896">
    <property type="entry name" value="Sec23/24_trunk_dom"/>
</dbReference>
<feature type="region of interest" description="Disordered" evidence="16">
    <location>
        <begin position="1027"/>
        <end position="1060"/>
    </location>
</feature>
<keyword evidence="8" id="KW-0653">Protein transport</keyword>
<reference evidence="23" key="2">
    <citation type="submission" date="2020-08" db="EMBL/GenBank/DDBJ databases">
        <title>Draft Genome Sequence of Cumin Blight Pathogen Alternaria burnsii.</title>
        <authorList>
            <person name="Feng Z."/>
        </authorList>
    </citation>
    <scope>NUCLEOTIDE SEQUENCE</scope>
    <source>
        <strain evidence="23">CBS107.38</strain>
    </source>
</reference>
<dbReference type="RefSeq" id="XP_038781054.1">
    <property type="nucleotide sequence ID" value="XM_038936285.1"/>
</dbReference>
<evidence type="ECO:0000256" key="13">
    <source>
        <dbReference type="ARBA" id="ARBA00035200"/>
    </source>
</evidence>
<evidence type="ECO:0000256" key="1">
    <source>
        <dbReference type="ARBA" id="ARBA00004255"/>
    </source>
</evidence>
<dbReference type="SUPFAM" id="SSF81811">
    <property type="entry name" value="Helical domain of Sec23/24"/>
    <property type="match status" value="1"/>
</dbReference>
<dbReference type="GO" id="GO:0090110">
    <property type="term" value="P:COPII-coated vesicle cargo loading"/>
    <property type="evidence" value="ECO:0007669"/>
    <property type="project" value="TreeGrafter"/>
</dbReference>
<dbReference type="GO" id="GO:0000139">
    <property type="term" value="C:Golgi membrane"/>
    <property type="evidence" value="ECO:0007669"/>
    <property type="project" value="UniProtKB-SubCell"/>
</dbReference>
<feature type="domain" description="Large ribosomal subunit protein uL15/eL18" evidence="18">
    <location>
        <begin position="1091"/>
        <end position="1163"/>
    </location>
</feature>
<dbReference type="Gene3D" id="2.60.40.1670">
    <property type="entry name" value="beta-sandwich domain of Sec23/24"/>
    <property type="match status" value="1"/>
</dbReference>
<dbReference type="InterPro" id="IPR050550">
    <property type="entry name" value="SEC23_SEC24_subfamily"/>
</dbReference>
<comment type="similarity">
    <text evidence="4 15">Belongs to the universal ribosomal protein uL15 family.</text>
</comment>
<evidence type="ECO:0000313" key="23">
    <source>
        <dbReference type="EMBL" id="KAF7670659.1"/>
    </source>
</evidence>
<dbReference type="InterPro" id="IPR006895">
    <property type="entry name" value="Znf_Sec23_Sec24"/>
</dbReference>
<dbReference type="Gene3D" id="3.40.20.10">
    <property type="entry name" value="Severin"/>
    <property type="match status" value="1"/>
</dbReference>
<dbReference type="GO" id="GO:0000149">
    <property type="term" value="F:SNARE binding"/>
    <property type="evidence" value="ECO:0007669"/>
    <property type="project" value="TreeGrafter"/>
</dbReference>
<dbReference type="FunFam" id="3.100.10.10:FF:000002">
    <property type="entry name" value="60S ribosomal protein L27a"/>
    <property type="match status" value="1"/>
</dbReference>
<evidence type="ECO:0000256" key="11">
    <source>
        <dbReference type="ARBA" id="ARBA00023329"/>
    </source>
</evidence>
<evidence type="ECO:0000256" key="2">
    <source>
        <dbReference type="ARBA" id="ARBA00004299"/>
    </source>
</evidence>
<evidence type="ECO:0000256" key="15">
    <source>
        <dbReference type="RuleBase" id="RU003888"/>
    </source>
</evidence>
<dbReference type="InterPro" id="IPR036465">
    <property type="entry name" value="vWFA_dom_sf"/>
</dbReference>
<gene>
    <name evidence="23" type="ORF">GT037_011238</name>
</gene>
<dbReference type="GO" id="GO:0006412">
    <property type="term" value="P:translation"/>
    <property type="evidence" value="ECO:0007669"/>
    <property type="project" value="InterPro"/>
</dbReference>